<organism evidence="1 2">
    <name type="scientific">Thalictrum thalictroides</name>
    <name type="common">Rue-anemone</name>
    <name type="synonym">Anemone thalictroides</name>
    <dbReference type="NCBI Taxonomy" id="46969"/>
    <lineage>
        <taxon>Eukaryota</taxon>
        <taxon>Viridiplantae</taxon>
        <taxon>Streptophyta</taxon>
        <taxon>Embryophyta</taxon>
        <taxon>Tracheophyta</taxon>
        <taxon>Spermatophyta</taxon>
        <taxon>Magnoliopsida</taxon>
        <taxon>Ranunculales</taxon>
        <taxon>Ranunculaceae</taxon>
        <taxon>Thalictroideae</taxon>
        <taxon>Thalictrum</taxon>
    </lineage>
</organism>
<gene>
    <name evidence="1" type="ORF">FRX31_031630</name>
</gene>
<reference evidence="1 2" key="1">
    <citation type="submission" date="2020-06" db="EMBL/GenBank/DDBJ databases">
        <title>Transcriptomic and genomic resources for Thalictrum thalictroides and T. hernandezii: Facilitating candidate gene discovery in an emerging model plant lineage.</title>
        <authorList>
            <person name="Arias T."/>
            <person name="Riano-Pachon D.M."/>
            <person name="Di Stilio V.S."/>
        </authorList>
    </citation>
    <scope>NUCLEOTIDE SEQUENCE [LARGE SCALE GENOMIC DNA]</scope>
    <source>
        <strain evidence="2">cv. WT478/WT964</strain>
        <tissue evidence="1">Leaves</tissue>
    </source>
</reference>
<comment type="caution">
    <text evidence="1">The sequence shown here is derived from an EMBL/GenBank/DDBJ whole genome shotgun (WGS) entry which is preliminary data.</text>
</comment>
<evidence type="ECO:0000313" key="2">
    <source>
        <dbReference type="Proteomes" id="UP000554482"/>
    </source>
</evidence>
<protein>
    <submittedName>
        <fullName evidence="1">Uncharacterized protein</fullName>
    </submittedName>
</protein>
<accession>A0A7J6V2Y7</accession>
<sequence>MVRNCSCNKFTTWSFGNKSVFPVAGFILNVMQYMPDVLELSKPWHHILNLSKSFIELLPELLELLGLVHVLRRKPVQDIDKEIYELKLSVNTRGKLVATVSEAIPLEGLDIISLI</sequence>
<keyword evidence="2" id="KW-1185">Reference proteome</keyword>
<dbReference type="EMBL" id="JABWDY010039612">
    <property type="protein sequence ID" value="KAF5178782.1"/>
    <property type="molecule type" value="Genomic_DNA"/>
</dbReference>
<dbReference type="Proteomes" id="UP000554482">
    <property type="component" value="Unassembled WGS sequence"/>
</dbReference>
<proteinExistence type="predicted"/>
<evidence type="ECO:0000313" key="1">
    <source>
        <dbReference type="EMBL" id="KAF5178782.1"/>
    </source>
</evidence>
<dbReference type="AlphaFoldDB" id="A0A7J6V2Y7"/>
<name>A0A7J6V2Y7_THATH</name>